<dbReference type="PANTHER" id="PTHR33418:SF1">
    <property type="entry name" value="HELICASE-ASSOCIATED DOMAIN-CONTAINING PROTEIN"/>
    <property type="match status" value="1"/>
</dbReference>
<proteinExistence type="predicted"/>
<gene>
    <name evidence="2" type="ORF">CMESO_28</name>
</gene>
<feature type="domain" description="Helicase-associated" evidence="1">
    <location>
        <begin position="26"/>
        <end position="87"/>
    </location>
</feature>
<evidence type="ECO:0000313" key="2">
    <source>
        <dbReference type="EMBL" id="AFP65231.1"/>
    </source>
</evidence>
<evidence type="ECO:0000313" key="3">
    <source>
        <dbReference type="Proteomes" id="UP000243348"/>
    </source>
</evidence>
<feature type="domain" description="Helicase-associated" evidence="1">
    <location>
        <begin position="98"/>
        <end position="159"/>
    </location>
</feature>
<sequence>MSFSTSFFQNHPFERLHNNKSRKSQDYNWVNKLESLDSFQEMYGHTNVPQRYTYQPYLGPWVGKQRGYFLKSKLLRGRIESLKKLNFNWAPGKSFPFDSAWNKRFKELQYFKTLHGHCNVPCKFGMNKELGYWVKNQRQFYKKGSLQFFRINLLNGLGFEWTRRFSPLKLPWKNRFEELKNHFYLFGTTKIRQRSGPLGKWVQKQRDLFKKNKIDREKKDLLDSIHFDWKPKKNILGNYQIVEKSDLDLSDQYYPIFFFNKFQNPNFVF</sequence>
<accession>J7G576</accession>
<protein>
    <recommendedName>
        <fullName evidence="1">Helicase-associated domain-containing protein</fullName>
    </recommendedName>
</protein>
<dbReference type="AlphaFoldDB" id="J7G576"/>
<name>J7G576_9CRYP</name>
<geneLocation type="nucleomorph" evidence="2"/>
<feature type="domain" description="Helicase-associated" evidence="1">
    <location>
        <begin position="171"/>
        <end position="227"/>
    </location>
</feature>
<dbReference type="InterPro" id="IPR005114">
    <property type="entry name" value="Helicase_assoc"/>
</dbReference>
<dbReference type="Proteomes" id="UP000243348">
    <property type="component" value="Nucleomorph 1"/>
</dbReference>
<dbReference type="Pfam" id="PF03457">
    <property type="entry name" value="HA"/>
    <property type="match status" value="3"/>
</dbReference>
<reference evidence="2 3" key="1">
    <citation type="journal article" date="2012" name="Genome Biol. Evol.">
        <title>Nucleomorph genome sequence of the cryptophyte alga Chroomonas mesostigmatica CCMP1168 reveals lineage-specific gene loss and genome complexity.</title>
        <authorList>
            <person name="Moore C.E."/>
            <person name="Curtis B."/>
            <person name="Mills T."/>
            <person name="Tanifuji G."/>
            <person name="Archibald J.M."/>
        </authorList>
    </citation>
    <scope>NUCLEOTIDE SEQUENCE [LARGE SCALE GENOMIC DNA]</scope>
    <source>
        <strain evidence="2 3">CCMP1168</strain>
    </source>
</reference>
<organism evidence="2 3">
    <name type="scientific">Chroomonas mesostigmatica CCMP1168</name>
    <dbReference type="NCBI Taxonomy" id="1195612"/>
    <lineage>
        <taxon>Eukaryota</taxon>
        <taxon>Cryptophyceae</taxon>
        <taxon>Pyrenomonadales</taxon>
        <taxon>Chroomonadaceae</taxon>
        <taxon>Chroomonas</taxon>
    </lineage>
</organism>
<keyword evidence="2" id="KW-0542">Nucleomorph</keyword>
<evidence type="ECO:0000259" key="1">
    <source>
        <dbReference type="Pfam" id="PF03457"/>
    </source>
</evidence>
<dbReference type="EMBL" id="CP003680">
    <property type="protein sequence ID" value="AFP65231.1"/>
    <property type="molecule type" value="Genomic_DNA"/>
</dbReference>
<dbReference type="PANTHER" id="PTHR33418">
    <property type="entry name" value="HELICASE-ASSOCIATED"/>
    <property type="match status" value="1"/>
</dbReference>
<dbReference type="Gene3D" id="6.10.140.530">
    <property type="match status" value="3"/>
</dbReference>